<comment type="caution">
    <text evidence="7">The sequence shown here is derived from an EMBL/GenBank/DDBJ whole genome shotgun (WGS) entry which is preliminary data.</text>
</comment>
<dbReference type="InterPro" id="IPR004481">
    <property type="entry name" value="K/Na/Ca-exchanger"/>
</dbReference>
<proteinExistence type="predicted"/>
<evidence type="ECO:0000256" key="1">
    <source>
        <dbReference type="ARBA" id="ARBA00004141"/>
    </source>
</evidence>
<feature type="transmembrane region" description="Helical" evidence="5">
    <location>
        <begin position="74"/>
        <end position="97"/>
    </location>
</feature>
<dbReference type="GO" id="GO:0005262">
    <property type="term" value="F:calcium channel activity"/>
    <property type="evidence" value="ECO:0007669"/>
    <property type="project" value="TreeGrafter"/>
</dbReference>
<feature type="domain" description="Sodium/calcium exchanger membrane region" evidence="6">
    <location>
        <begin position="6"/>
        <end position="148"/>
    </location>
</feature>
<dbReference type="EMBL" id="QVLX01000003">
    <property type="protein sequence ID" value="RGE87681.1"/>
    <property type="molecule type" value="Genomic_DNA"/>
</dbReference>
<reference evidence="7 8" key="1">
    <citation type="submission" date="2018-08" db="EMBL/GenBank/DDBJ databases">
        <title>A genome reference for cultivated species of the human gut microbiota.</title>
        <authorList>
            <person name="Zou Y."/>
            <person name="Xue W."/>
            <person name="Luo G."/>
        </authorList>
    </citation>
    <scope>NUCLEOTIDE SEQUENCE [LARGE SCALE GENOMIC DNA]</scope>
    <source>
        <strain evidence="7 8">AF37-2AT</strain>
    </source>
</reference>
<dbReference type="Proteomes" id="UP000261080">
    <property type="component" value="Unassembled WGS sequence"/>
</dbReference>
<dbReference type="InterPro" id="IPR004837">
    <property type="entry name" value="NaCa_Exmemb"/>
</dbReference>
<comment type="subcellular location">
    <subcellularLocation>
        <location evidence="1">Membrane</location>
        <topology evidence="1">Multi-pass membrane protein</topology>
    </subcellularLocation>
</comment>
<evidence type="ECO:0000256" key="5">
    <source>
        <dbReference type="SAM" id="Phobius"/>
    </source>
</evidence>
<dbReference type="Gene3D" id="1.20.1420.30">
    <property type="entry name" value="NCX, central ion-binding region"/>
    <property type="match status" value="1"/>
</dbReference>
<evidence type="ECO:0000256" key="4">
    <source>
        <dbReference type="ARBA" id="ARBA00023136"/>
    </source>
</evidence>
<dbReference type="GO" id="GO:0005886">
    <property type="term" value="C:plasma membrane"/>
    <property type="evidence" value="ECO:0007669"/>
    <property type="project" value="TreeGrafter"/>
</dbReference>
<feature type="domain" description="Sodium/calcium exchanger membrane region" evidence="6">
    <location>
        <begin position="200"/>
        <end position="336"/>
    </location>
</feature>
<dbReference type="RefSeq" id="WP_117493439.1">
    <property type="nucleotide sequence ID" value="NZ_BAABYU010000001.1"/>
</dbReference>
<dbReference type="PANTHER" id="PTHR10846:SF8">
    <property type="entry name" value="INNER MEMBRANE PROTEIN YRBG"/>
    <property type="match status" value="1"/>
</dbReference>
<accession>A0A3E3K289</accession>
<keyword evidence="8" id="KW-1185">Reference proteome</keyword>
<feature type="transmembrane region" description="Helical" evidence="5">
    <location>
        <begin position="133"/>
        <end position="150"/>
    </location>
</feature>
<evidence type="ECO:0000256" key="2">
    <source>
        <dbReference type="ARBA" id="ARBA00022692"/>
    </source>
</evidence>
<keyword evidence="3 5" id="KW-1133">Transmembrane helix</keyword>
<feature type="transmembrane region" description="Helical" evidence="5">
    <location>
        <begin position="265"/>
        <end position="289"/>
    </location>
</feature>
<dbReference type="AlphaFoldDB" id="A0A3E3K289"/>
<organism evidence="7 8">
    <name type="scientific">Sellimonas intestinalis</name>
    <dbReference type="NCBI Taxonomy" id="1653434"/>
    <lineage>
        <taxon>Bacteria</taxon>
        <taxon>Bacillati</taxon>
        <taxon>Bacillota</taxon>
        <taxon>Clostridia</taxon>
        <taxon>Lachnospirales</taxon>
        <taxon>Lachnospiraceae</taxon>
        <taxon>Sellimonas</taxon>
    </lineage>
</organism>
<sequence>MTVGYYILMFSLGLVLLVWGSGLFVDSAVSLANRFRLPEVLIGATIVSLGTTLPETLFSTMASVKGLPDMALGNALGSILCNTGFIAGTLIFLRPVLLKSREVKDVRTGLCFLGTALGLYASCGYLTGGLPRTAGITLLCLCIAFFLNSIRRAMGYGHHTHRNVGRRERAGSVVSAQGAAYTLEPLTEKQEFGISDVIRLILEAGVIYIGAGFLVEYGPKLARVFSVPESIISLTFIALGTSLPELATSLTALRKKHSSLSLGNIIGADILNFVLVGGLSAVICPITYTDSVMKLELPFIFLVLFLMCVPSIIKKKAGRIQGALLLGSYILYLSVIW</sequence>
<feature type="transmembrane region" description="Helical" evidence="5">
    <location>
        <begin position="6"/>
        <end position="25"/>
    </location>
</feature>
<dbReference type="OrthoDB" id="9794225at2"/>
<evidence type="ECO:0000256" key="3">
    <source>
        <dbReference type="ARBA" id="ARBA00022989"/>
    </source>
</evidence>
<dbReference type="Gene3D" id="6.10.280.80">
    <property type="entry name" value="NCX, peripheral helical region"/>
    <property type="match status" value="1"/>
</dbReference>
<keyword evidence="4 5" id="KW-0472">Membrane</keyword>
<dbReference type="GO" id="GO:0008273">
    <property type="term" value="F:calcium, potassium:sodium antiporter activity"/>
    <property type="evidence" value="ECO:0007669"/>
    <property type="project" value="TreeGrafter"/>
</dbReference>
<feature type="transmembrane region" description="Helical" evidence="5">
    <location>
        <begin position="197"/>
        <end position="218"/>
    </location>
</feature>
<feature type="transmembrane region" description="Helical" evidence="5">
    <location>
        <begin position="109"/>
        <end position="127"/>
    </location>
</feature>
<dbReference type="GO" id="GO:0006874">
    <property type="term" value="P:intracellular calcium ion homeostasis"/>
    <property type="evidence" value="ECO:0007669"/>
    <property type="project" value="TreeGrafter"/>
</dbReference>
<dbReference type="PANTHER" id="PTHR10846">
    <property type="entry name" value="SODIUM/POTASSIUM/CALCIUM EXCHANGER"/>
    <property type="match status" value="1"/>
</dbReference>
<feature type="transmembrane region" description="Helical" evidence="5">
    <location>
        <begin position="295"/>
        <end position="313"/>
    </location>
</feature>
<dbReference type="InterPro" id="IPR044880">
    <property type="entry name" value="NCX_ion-bd_dom_sf"/>
</dbReference>
<evidence type="ECO:0000313" key="7">
    <source>
        <dbReference type="EMBL" id="RGE87681.1"/>
    </source>
</evidence>
<feature type="transmembrane region" description="Helical" evidence="5">
    <location>
        <begin position="230"/>
        <end position="253"/>
    </location>
</feature>
<name>A0A3E3K289_9FIRM</name>
<protein>
    <submittedName>
        <fullName evidence="7">Sodium:calcium antiporter</fullName>
    </submittedName>
</protein>
<keyword evidence="2 5" id="KW-0812">Transmembrane</keyword>
<gene>
    <name evidence="7" type="ORF">DW016_06030</name>
</gene>
<evidence type="ECO:0000259" key="6">
    <source>
        <dbReference type="Pfam" id="PF01699"/>
    </source>
</evidence>
<evidence type="ECO:0000313" key="8">
    <source>
        <dbReference type="Proteomes" id="UP000261080"/>
    </source>
</evidence>
<dbReference type="Pfam" id="PF01699">
    <property type="entry name" value="Na_Ca_ex"/>
    <property type="match status" value="2"/>
</dbReference>